<keyword evidence="1" id="KW-0812">Transmembrane</keyword>
<sequence length="319" mass="37125">MTVPSLISQTQTNVQHGLQTAYIFVRNYTIISKQWIQKTFNSLQTWIQDDVWPKHFKGWYERNIIALNKHDVTFLTTSTSLALAIAVLIPLIFGKAMAALSTITGFTLFLGACTFAKHRIDKYYDEKAWHVVENLRHLGNGTTCRKKYFIQMKDELKKLDGPEFSHLKKDIEQLREIMDCFREATLSPYFGEIRRSFNNYLNHYQNLCQGEADVNLFTDFANEARKIGTPSQDLVNVDNKFLFLKELQTNIAKKRLKSLQVELKKFKKAALTNNHFEERKNDFLNHLSTFQKKLASYKTPMTLPNYHPTDITDIQLNQA</sequence>
<organism evidence="2 3">
    <name type="scientific">Candidatus Protochlamydia amoebophila</name>
    <dbReference type="NCBI Taxonomy" id="362787"/>
    <lineage>
        <taxon>Bacteria</taxon>
        <taxon>Pseudomonadati</taxon>
        <taxon>Chlamydiota</taxon>
        <taxon>Chlamydiia</taxon>
        <taxon>Parachlamydiales</taxon>
        <taxon>Parachlamydiaceae</taxon>
        <taxon>Candidatus Protochlamydia</taxon>
    </lineage>
</organism>
<dbReference type="RefSeq" id="WP_039359068.1">
    <property type="nucleotide sequence ID" value="NZ_JSAN01000083.1"/>
</dbReference>
<dbReference type="AlphaFoldDB" id="A0A0C1JLQ5"/>
<feature type="transmembrane region" description="Helical" evidence="1">
    <location>
        <begin position="72"/>
        <end position="93"/>
    </location>
</feature>
<keyword evidence="1" id="KW-0472">Membrane</keyword>
<evidence type="ECO:0000313" key="2">
    <source>
        <dbReference type="EMBL" id="KIC71496.1"/>
    </source>
</evidence>
<name>A0A0C1JLQ5_9BACT</name>
<keyword evidence="1" id="KW-1133">Transmembrane helix</keyword>
<evidence type="ECO:0000256" key="1">
    <source>
        <dbReference type="SAM" id="Phobius"/>
    </source>
</evidence>
<comment type="caution">
    <text evidence="2">The sequence shown here is derived from an EMBL/GenBank/DDBJ whole genome shotgun (WGS) entry which is preliminary data.</text>
</comment>
<evidence type="ECO:0000313" key="3">
    <source>
        <dbReference type="Proteomes" id="UP000031465"/>
    </source>
</evidence>
<dbReference type="Proteomes" id="UP000031465">
    <property type="component" value="Unassembled WGS sequence"/>
</dbReference>
<dbReference type="EMBL" id="JSAN01000083">
    <property type="protein sequence ID" value="KIC71496.1"/>
    <property type="molecule type" value="Genomic_DNA"/>
</dbReference>
<reference evidence="2 3" key="1">
    <citation type="journal article" date="2014" name="Mol. Biol. Evol.">
        <title>Massive expansion of Ubiquitination-related gene families within the Chlamydiae.</title>
        <authorList>
            <person name="Domman D."/>
            <person name="Collingro A."/>
            <person name="Lagkouvardos I."/>
            <person name="Gehre L."/>
            <person name="Weinmaier T."/>
            <person name="Rattei T."/>
            <person name="Subtil A."/>
            <person name="Horn M."/>
        </authorList>
    </citation>
    <scope>NUCLEOTIDE SEQUENCE [LARGE SCALE GENOMIC DNA]</scope>
    <source>
        <strain evidence="2 3">EI2</strain>
    </source>
</reference>
<feature type="transmembrane region" description="Helical" evidence="1">
    <location>
        <begin position="99"/>
        <end position="116"/>
    </location>
</feature>
<dbReference type="PATRIC" id="fig|362787.3.peg.1401"/>
<gene>
    <name evidence="2" type="ORF">DB44_DK00230</name>
</gene>
<proteinExistence type="predicted"/>
<accession>A0A0C1JLQ5</accession>
<protein>
    <submittedName>
        <fullName evidence="2">Uncharacterized protein</fullName>
    </submittedName>
</protein>